<evidence type="ECO:0000256" key="1">
    <source>
        <dbReference type="ARBA" id="ARBA00022723"/>
    </source>
</evidence>
<keyword evidence="2" id="KW-0863">Zinc-finger</keyword>
<dbReference type="AlphaFoldDB" id="A0A8J2R5P9"/>
<evidence type="ECO:0000256" key="2">
    <source>
        <dbReference type="ARBA" id="ARBA00022771"/>
    </source>
</evidence>
<accession>A0A8J2R5P9</accession>
<evidence type="ECO:0000313" key="6">
    <source>
        <dbReference type="Proteomes" id="UP000789524"/>
    </source>
</evidence>
<comment type="caution">
    <text evidence="5">The sequence shown here is derived from an EMBL/GenBank/DDBJ whole genome shotgun (WGS) entry which is preliminary data.</text>
</comment>
<dbReference type="OrthoDB" id="7485060at2759"/>
<keyword evidence="1" id="KW-0479">Metal-binding</keyword>
<feature type="domain" description="FLYWCH-type" evidence="4">
    <location>
        <begin position="186"/>
        <end position="237"/>
    </location>
</feature>
<name>A0A8J2R5P9_9NEOP</name>
<dbReference type="Proteomes" id="UP000789524">
    <property type="component" value="Unassembled WGS sequence"/>
</dbReference>
<keyword evidence="6" id="KW-1185">Reference proteome</keyword>
<evidence type="ECO:0000256" key="3">
    <source>
        <dbReference type="ARBA" id="ARBA00022833"/>
    </source>
</evidence>
<reference evidence="5" key="1">
    <citation type="submission" date="2021-09" db="EMBL/GenBank/DDBJ databases">
        <authorList>
            <person name="Martin H S."/>
        </authorList>
    </citation>
    <scope>NUCLEOTIDE SEQUENCE</scope>
</reference>
<evidence type="ECO:0000259" key="4">
    <source>
        <dbReference type="Pfam" id="PF04500"/>
    </source>
</evidence>
<protein>
    <submittedName>
        <fullName evidence="5">(African queen) hypothetical protein</fullName>
    </submittedName>
</protein>
<sequence length="254" mass="29913">MKLVNGRTIIRYQNHTFSYKGVKGIGRSRYLYCSKKDTFKYSSRLKMSKDVKLEYLKTDRGLLPYFRRHTFSFVGNKRRYLCCSKKKRGGCSAKLTIDAEGRFIKGFLQHNHQPPEYHKTKSGVYVKIGTLNYNYTILPMCGNKSAIMFENYTYSYHVRGGRTLQCSKKLSMQYLKFEVIRVSKVKRPLLLVQNYTFAQTTSDFRYWNCSRKSRKCGARLRFDNHGRLVFSSLDHNHVAPLYFKQPNGLHVRVR</sequence>
<dbReference type="GO" id="GO:0008270">
    <property type="term" value="F:zinc ion binding"/>
    <property type="evidence" value="ECO:0007669"/>
    <property type="project" value="UniProtKB-KW"/>
</dbReference>
<dbReference type="Pfam" id="PF04500">
    <property type="entry name" value="FLYWCH"/>
    <property type="match status" value="1"/>
</dbReference>
<keyword evidence="3" id="KW-0862">Zinc</keyword>
<evidence type="ECO:0000313" key="5">
    <source>
        <dbReference type="EMBL" id="CAG9579998.1"/>
    </source>
</evidence>
<proteinExistence type="predicted"/>
<dbReference type="InterPro" id="IPR007588">
    <property type="entry name" value="Znf_FLYWCH"/>
</dbReference>
<dbReference type="EMBL" id="CAKASE010000079">
    <property type="protein sequence ID" value="CAG9579998.1"/>
    <property type="molecule type" value="Genomic_DNA"/>
</dbReference>
<dbReference type="Gene3D" id="2.20.25.240">
    <property type="match status" value="2"/>
</dbReference>
<organism evidence="5 6">
    <name type="scientific">Danaus chrysippus</name>
    <name type="common">African queen</name>
    <dbReference type="NCBI Taxonomy" id="151541"/>
    <lineage>
        <taxon>Eukaryota</taxon>
        <taxon>Metazoa</taxon>
        <taxon>Ecdysozoa</taxon>
        <taxon>Arthropoda</taxon>
        <taxon>Hexapoda</taxon>
        <taxon>Insecta</taxon>
        <taxon>Pterygota</taxon>
        <taxon>Neoptera</taxon>
        <taxon>Endopterygota</taxon>
        <taxon>Lepidoptera</taxon>
        <taxon>Glossata</taxon>
        <taxon>Ditrysia</taxon>
        <taxon>Papilionoidea</taxon>
        <taxon>Nymphalidae</taxon>
        <taxon>Danainae</taxon>
        <taxon>Danaini</taxon>
        <taxon>Danaina</taxon>
        <taxon>Danaus</taxon>
        <taxon>Anosia</taxon>
    </lineage>
</organism>
<gene>
    <name evidence="5" type="ORF">DCHRY22_LOCUS13487</name>
</gene>